<dbReference type="RefSeq" id="WP_346754273.1">
    <property type="nucleotide sequence ID" value="NZ_JAUJEA010000010.1"/>
</dbReference>
<sequence length="380" mass="43566">MKKITIILTIFLFNTSAWGQVEPFNGLNNNLSNLFRTSSAKSRSISPENFTGEKGKGGMAKLGEGAASHEARDLGQGWKVSPYINIQPGETFTLAEIEGPGSIQHIWMTPTGNWRFYILRFYWDDEKHPSVEVPVGDFFGMGWGEYAHLNSLAVSVNPGRAFNSYWQMPFRKKCKITMENIDTQATRLYYQVDYVLTEVPDDAAYFHAQFRSPDPDKDKEAYTIIDDIKGKGQYVGTYMAWQVNNNGWWGEGEIKFYMDGDKKFPTICGTGAEDYFCGSYNFDVGGQYKEFTTPYAGLHQVIRPNGTYKANTRFGMYRWHITDPIRFEKDLRVTIQDLGWRSGRRYLKQGSKISSVAFWYQMEPHTPFPPLPSKDDLEIR</sequence>
<accession>A0ABT8KVS4</accession>
<comment type="caution">
    <text evidence="2">The sequence shown here is derived from an EMBL/GenBank/DDBJ whole genome shotgun (WGS) entry which is preliminary data.</text>
</comment>
<evidence type="ECO:0000313" key="3">
    <source>
        <dbReference type="Proteomes" id="UP001172082"/>
    </source>
</evidence>
<evidence type="ECO:0000313" key="2">
    <source>
        <dbReference type="EMBL" id="MDN5204248.1"/>
    </source>
</evidence>
<proteinExistence type="predicted"/>
<protein>
    <submittedName>
        <fullName evidence="2">DUF2961 domain-containing protein</fullName>
    </submittedName>
</protein>
<evidence type="ECO:0000256" key="1">
    <source>
        <dbReference type="SAM" id="SignalP"/>
    </source>
</evidence>
<dbReference type="Proteomes" id="UP001172082">
    <property type="component" value="Unassembled WGS sequence"/>
</dbReference>
<dbReference type="Pfam" id="PF11175">
    <property type="entry name" value="DUF2961"/>
    <property type="match status" value="1"/>
</dbReference>
<dbReference type="EMBL" id="JAUJEA010000010">
    <property type="protein sequence ID" value="MDN5204248.1"/>
    <property type="molecule type" value="Genomic_DNA"/>
</dbReference>
<keyword evidence="1" id="KW-0732">Signal</keyword>
<feature type="signal peptide" evidence="1">
    <location>
        <begin position="1"/>
        <end position="19"/>
    </location>
</feature>
<dbReference type="InterPro" id="IPR021345">
    <property type="entry name" value="DUF2961"/>
</dbReference>
<dbReference type="Gene3D" id="2.60.120.1390">
    <property type="match status" value="1"/>
</dbReference>
<organism evidence="2 3">
    <name type="scientific">Splendidivirga corallicola</name>
    <dbReference type="NCBI Taxonomy" id="3051826"/>
    <lineage>
        <taxon>Bacteria</taxon>
        <taxon>Pseudomonadati</taxon>
        <taxon>Bacteroidota</taxon>
        <taxon>Cytophagia</taxon>
        <taxon>Cytophagales</taxon>
        <taxon>Splendidivirgaceae</taxon>
        <taxon>Splendidivirga</taxon>
    </lineage>
</organism>
<keyword evidence="3" id="KW-1185">Reference proteome</keyword>
<feature type="chain" id="PRO_5046666822" evidence="1">
    <location>
        <begin position="20"/>
        <end position="380"/>
    </location>
</feature>
<reference evidence="2" key="1">
    <citation type="submission" date="2023-06" db="EMBL/GenBank/DDBJ databases">
        <title>Genomic of Parafulvivirga corallium.</title>
        <authorList>
            <person name="Wang G."/>
        </authorList>
    </citation>
    <scope>NUCLEOTIDE SEQUENCE</scope>
    <source>
        <strain evidence="2">BMA10</strain>
    </source>
</reference>
<name>A0ABT8KVS4_9BACT</name>
<gene>
    <name evidence="2" type="ORF">QQ008_22845</name>
</gene>